<dbReference type="AlphaFoldDB" id="R9PK27"/>
<dbReference type="PANTHER" id="PTHR40572">
    <property type="entry name" value="PROTEIN BAX"/>
    <property type="match status" value="1"/>
</dbReference>
<dbReference type="EMBL" id="BARX01000010">
    <property type="protein sequence ID" value="GAD01729.1"/>
    <property type="molecule type" value="Genomic_DNA"/>
</dbReference>
<dbReference type="RefSeq" id="WP_016401497.1">
    <property type="nucleotide sequence ID" value="NZ_BARX01000010.1"/>
</dbReference>
<reference evidence="2" key="1">
    <citation type="journal article" date="2013" name="Genome Announc.">
        <title>Draft Genome Sequence of Agarivorans albus Strain MKT 106T, an Agarolytic Marine Bacterium.</title>
        <authorList>
            <person name="Yasuike M."/>
            <person name="Nakamura Y."/>
            <person name="Kai W."/>
            <person name="Fujiwara A."/>
            <person name="Fukui Y."/>
            <person name="Satomi M."/>
            <person name="Sano M."/>
        </authorList>
    </citation>
    <scope>NUCLEOTIDE SEQUENCE [LARGE SCALE GENOMIC DNA]</scope>
</reference>
<gene>
    <name evidence="2" type="ORF">AALB_1809</name>
</gene>
<dbReference type="Gene3D" id="1.10.530.10">
    <property type="match status" value="1"/>
</dbReference>
<dbReference type="GO" id="GO:0004040">
    <property type="term" value="F:amidase activity"/>
    <property type="evidence" value="ECO:0007669"/>
    <property type="project" value="InterPro"/>
</dbReference>
<dbReference type="Proteomes" id="UP000014461">
    <property type="component" value="Unassembled WGS sequence"/>
</dbReference>
<accession>R9PK27</accession>
<proteinExistence type="predicted"/>
<dbReference type="InterPro" id="IPR053195">
    <property type="entry name" value="Bax-like"/>
</dbReference>
<dbReference type="STRING" id="1331007.AALB_1809"/>
<dbReference type="PANTHER" id="PTHR40572:SF1">
    <property type="entry name" value="PROTEIN BAX"/>
    <property type="match status" value="1"/>
</dbReference>
<dbReference type="InterPro" id="IPR002901">
    <property type="entry name" value="MGlyc_endo_b_GlcNAc-like_dom"/>
</dbReference>
<evidence type="ECO:0000313" key="2">
    <source>
        <dbReference type="EMBL" id="GAD01729.1"/>
    </source>
</evidence>
<organism evidence="2 3">
    <name type="scientific">Agarivorans albus MKT 106</name>
    <dbReference type="NCBI Taxonomy" id="1331007"/>
    <lineage>
        <taxon>Bacteria</taxon>
        <taxon>Pseudomonadati</taxon>
        <taxon>Pseudomonadota</taxon>
        <taxon>Gammaproteobacteria</taxon>
        <taxon>Alteromonadales</taxon>
        <taxon>Alteromonadaceae</taxon>
        <taxon>Agarivorans</taxon>
    </lineage>
</organism>
<evidence type="ECO:0000259" key="1">
    <source>
        <dbReference type="Pfam" id="PF01832"/>
    </source>
</evidence>
<protein>
    <submittedName>
        <fullName evidence="2">Putative Bax protein</fullName>
    </submittedName>
</protein>
<keyword evidence="3" id="KW-1185">Reference proteome</keyword>
<dbReference type="PROSITE" id="PS51257">
    <property type="entry name" value="PROKAR_LIPOPROTEIN"/>
    <property type="match status" value="1"/>
</dbReference>
<feature type="domain" description="Mannosyl-glycoprotein endo-beta-N-acetylglucosamidase-like" evidence="1">
    <location>
        <begin position="118"/>
        <end position="240"/>
    </location>
</feature>
<dbReference type="Pfam" id="PF01832">
    <property type="entry name" value="Glucosaminidase"/>
    <property type="match status" value="1"/>
</dbReference>
<sequence length="252" mass="28247">MKRIILPGLVAVFLVACEQSPEQQAQSQSLPPLHEIENVQQKKQSFTDFITPLIEASNNKILQQRSEVEAIAATLAKSSSLSNKQKQTLSQLTELYRVDPSLDEQSQIQHLLVKVDLIPPALVLAQAANESAWGTSRFAREGNNLFGQWCYKKGCGLVPLNRNDGANHEVRKFDSVYESVSVYMNNLNSHPAYKGFQQQRNLARSSGELNAMELATQLSSYSERGEAYVEELQQMMRVNQNIWPTRTPIIAG</sequence>
<comment type="caution">
    <text evidence="2">The sequence shown here is derived from an EMBL/GenBank/DDBJ whole genome shotgun (WGS) entry which is preliminary data.</text>
</comment>
<name>R9PK27_AGAAL</name>
<dbReference type="OrthoDB" id="9788155at2"/>
<evidence type="ECO:0000313" key="3">
    <source>
        <dbReference type="Proteomes" id="UP000014461"/>
    </source>
</evidence>